<gene>
    <name evidence="1" type="ORF">pclt_cds_891</name>
</gene>
<dbReference type="PANTHER" id="PTHR46586">
    <property type="entry name" value="ANKYRIN REPEAT-CONTAINING PROTEIN"/>
    <property type="match status" value="1"/>
</dbReference>
<dbReference type="Gene3D" id="1.25.40.20">
    <property type="entry name" value="Ankyrin repeat-containing domain"/>
    <property type="match status" value="1"/>
</dbReference>
<name>A0A4D6EIZ9_9VIRU</name>
<proteinExistence type="predicted"/>
<reference evidence="1" key="1">
    <citation type="journal article" date="2019" name="Front. Microbiol.">
        <title>Pandoravirus Celtis Illustrates the Microevolution Processes at Work in the Giant Pandoraviridae Genomes.</title>
        <authorList>
            <person name="Legendre M."/>
            <person name="Alempic J.M."/>
            <person name="Philippe N."/>
            <person name="Lartigue A."/>
            <person name="Jeudy S."/>
            <person name="Poirot O."/>
            <person name="Ta N.T."/>
            <person name="Nin S."/>
            <person name="Coute Y."/>
            <person name="Abergel C."/>
            <person name="Claverie J.M."/>
        </authorList>
    </citation>
    <scope>NUCLEOTIDE SEQUENCE</scope>
</reference>
<sequence length="521" mass="57532">MRPFVVARRHRMRLTTTLFASCPRKIAGHAGTPTEMLKDRQLLCQFKKMYDWFGSAATICRVKEKTTNKRAHKSCAAARQVVPVVFLCSFSFIRPGRRRVSLFFLKKKPEKETKRMSSDLVSPVSPRCPSACSQATTTGADALPDEILALAFSSVPCVRLVSTVPLVSRRWQRVGQDAKAIGRHLCVVRQTDGEKSGYCLLAAKSGHLDCLVYARARGRPWGRGIYLAAAAGGHLDILRYAHLRGAPADDGAIEAAMTGGHFGCVWWLRDHGHAWGKATCASAESAINILRLRRLREGGCPWGGSILCVIASNRLMDCLHYAIENGCPRHHDAALAAARVDWIDGIKYMESHGITSRQDAMCRAAAVGGHAHALRYMIDKGFTWKPSLGDLRAALGFESLDVLRLLLQRADSDLPVARKAAHLGRPDALRLVHQAGWRLDKFVCDAAAAAGNLACLTYAFEHGCRWTPDTTHYAIETDSVKCLAYAHERGAPWHYDMINECIRRRARRCLAYAAEHGCPIP</sequence>
<dbReference type="SUPFAM" id="SSF48403">
    <property type="entry name" value="Ankyrin repeat"/>
    <property type="match status" value="1"/>
</dbReference>
<dbReference type="InterPro" id="IPR036770">
    <property type="entry name" value="Ankyrin_rpt-contain_sf"/>
</dbReference>
<dbReference type="EMBL" id="MK174290">
    <property type="protein sequence ID" value="QBZ81478.1"/>
    <property type="molecule type" value="Genomic_DNA"/>
</dbReference>
<dbReference type="Proteomes" id="UP001237152">
    <property type="component" value="Segment"/>
</dbReference>
<evidence type="ECO:0000313" key="2">
    <source>
        <dbReference type="Proteomes" id="UP001237152"/>
    </source>
</evidence>
<protein>
    <recommendedName>
        <fullName evidence="3">Ankyrin repeat domain containing protein</fullName>
    </recommendedName>
</protein>
<dbReference type="PANTHER" id="PTHR46586:SF3">
    <property type="entry name" value="ANKYRIN REPEAT-CONTAINING PROTEIN"/>
    <property type="match status" value="1"/>
</dbReference>
<dbReference type="InterPro" id="IPR052050">
    <property type="entry name" value="SecEffector_AnkRepeat"/>
</dbReference>
<dbReference type="Gene3D" id="1.20.1280.50">
    <property type="match status" value="1"/>
</dbReference>
<accession>A0A4D6EIZ9</accession>
<evidence type="ECO:0000313" key="1">
    <source>
        <dbReference type="EMBL" id="QBZ81478.1"/>
    </source>
</evidence>
<organism evidence="1 2">
    <name type="scientific">Pandoravirus celtis</name>
    <dbReference type="NCBI Taxonomy" id="2568002"/>
    <lineage>
        <taxon>Viruses</taxon>
        <taxon>Pandoravirus</taxon>
    </lineage>
</organism>
<evidence type="ECO:0008006" key="3">
    <source>
        <dbReference type="Google" id="ProtNLM"/>
    </source>
</evidence>